<sequence>METIKVKDYLLKEIHHRVKNNLQVISSLLNLQAKDIHDPFVIEVFRESQNRIRAMAVLHEKLYGTKDITQIGLKEYISDICRSLIRSYGAYGKVELDISIKDVSMLFAREIRKHKYILIMRFLMR</sequence>
<reference evidence="9" key="1">
    <citation type="submission" date="2019-08" db="EMBL/GenBank/DDBJ databases">
        <authorList>
            <person name="Kucharzyk K."/>
            <person name="Murdoch R.W."/>
            <person name="Higgins S."/>
            <person name="Loffler F."/>
        </authorList>
    </citation>
    <scope>NUCLEOTIDE SEQUENCE</scope>
</reference>
<evidence type="ECO:0000256" key="6">
    <source>
        <dbReference type="ARBA" id="ARBA00022777"/>
    </source>
</evidence>
<dbReference type="PANTHER" id="PTHR41523:SF8">
    <property type="entry name" value="ETHYLENE RESPONSE SENSOR PROTEIN"/>
    <property type="match status" value="1"/>
</dbReference>
<keyword evidence="3" id="KW-0597">Phosphoprotein</keyword>
<dbReference type="EC" id="2.7.13.3" evidence="2"/>
<evidence type="ECO:0000256" key="3">
    <source>
        <dbReference type="ARBA" id="ARBA00022553"/>
    </source>
</evidence>
<comment type="caution">
    <text evidence="9">The sequence shown here is derived from an EMBL/GenBank/DDBJ whole genome shotgun (WGS) entry which is preliminary data.</text>
</comment>
<dbReference type="InterPro" id="IPR011495">
    <property type="entry name" value="Sig_transdc_His_kin_sub2_dim/P"/>
</dbReference>
<keyword evidence="5" id="KW-0547">Nucleotide-binding</keyword>
<keyword evidence="4" id="KW-0808">Transferase</keyword>
<proteinExistence type="predicted"/>
<evidence type="ECO:0000256" key="1">
    <source>
        <dbReference type="ARBA" id="ARBA00000085"/>
    </source>
</evidence>
<feature type="domain" description="Signal transduction histidine kinase subgroup 2 dimerisation and phosphoacceptor" evidence="8">
    <location>
        <begin position="13"/>
        <end position="88"/>
    </location>
</feature>
<evidence type="ECO:0000313" key="9">
    <source>
        <dbReference type="EMBL" id="MPN15591.1"/>
    </source>
</evidence>
<evidence type="ECO:0000256" key="7">
    <source>
        <dbReference type="ARBA" id="ARBA00022840"/>
    </source>
</evidence>
<accession>A0A645FMG6</accession>
<dbReference type="Gene3D" id="3.30.450.20">
    <property type="entry name" value="PAS domain"/>
    <property type="match status" value="1"/>
</dbReference>
<dbReference type="PANTHER" id="PTHR41523">
    <property type="entry name" value="TWO-COMPONENT SYSTEM SENSOR PROTEIN"/>
    <property type="match status" value="1"/>
</dbReference>
<evidence type="ECO:0000259" key="8">
    <source>
        <dbReference type="Pfam" id="PF07568"/>
    </source>
</evidence>
<evidence type="ECO:0000256" key="5">
    <source>
        <dbReference type="ARBA" id="ARBA00022741"/>
    </source>
</evidence>
<dbReference type="Pfam" id="PF07568">
    <property type="entry name" value="HisKA_2"/>
    <property type="match status" value="1"/>
</dbReference>
<organism evidence="9">
    <name type="scientific">bioreactor metagenome</name>
    <dbReference type="NCBI Taxonomy" id="1076179"/>
    <lineage>
        <taxon>unclassified sequences</taxon>
        <taxon>metagenomes</taxon>
        <taxon>ecological metagenomes</taxon>
    </lineage>
</organism>
<name>A0A645FMG6_9ZZZZ</name>
<dbReference type="EMBL" id="VSSQ01062407">
    <property type="protein sequence ID" value="MPN15591.1"/>
    <property type="molecule type" value="Genomic_DNA"/>
</dbReference>
<evidence type="ECO:0000256" key="2">
    <source>
        <dbReference type="ARBA" id="ARBA00012438"/>
    </source>
</evidence>
<dbReference type="GO" id="GO:0005524">
    <property type="term" value="F:ATP binding"/>
    <property type="evidence" value="ECO:0007669"/>
    <property type="project" value="UniProtKB-KW"/>
</dbReference>
<evidence type="ECO:0000256" key="4">
    <source>
        <dbReference type="ARBA" id="ARBA00022679"/>
    </source>
</evidence>
<gene>
    <name evidence="9" type="ORF">SDC9_162925</name>
</gene>
<keyword evidence="6" id="KW-0418">Kinase</keyword>
<dbReference type="GO" id="GO:0004673">
    <property type="term" value="F:protein histidine kinase activity"/>
    <property type="evidence" value="ECO:0007669"/>
    <property type="project" value="UniProtKB-EC"/>
</dbReference>
<dbReference type="AlphaFoldDB" id="A0A645FMG6"/>
<keyword evidence="7" id="KW-0067">ATP-binding</keyword>
<protein>
    <recommendedName>
        <fullName evidence="2">histidine kinase</fullName>
        <ecNumber evidence="2">2.7.13.3</ecNumber>
    </recommendedName>
</protein>
<comment type="catalytic activity">
    <reaction evidence="1">
        <text>ATP + protein L-histidine = ADP + protein N-phospho-L-histidine.</text>
        <dbReference type="EC" id="2.7.13.3"/>
    </reaction>
</comment>